<gene>
    <name evidence="3" type="ORF">FWK35_00014113</name>
</gene>
<feature type="domain" description="Reverse transcriptase" evidence="2">
    <location>
        <begin position="51"/>
        <end position="114"/>
    </location>
</feature>
<sequence>MVSKGLGFVYILRGRIMIDYSFTMSCVFFFAAVSTVSLHLGTTKDVLVLHILFNFYISNIPQTTDTNIALFADDTTIYCNSSDTQIITTALQNYLNKISLWCLKWKIIISPSKT</sequence>
<dbReference type="InterPro" id="IPR000477">
    <property type="entry name" value="RT_dom"/>
</dbReference>
<evidence type="ECO:0000259" key="2">
    <source>
        <dbReference type="Pfam" id="PF00078"/>
    </source>
</evidence>
<evidence type="ECO:0000313" key="3">
    <source>
        <dbReference type="EMBL" id="KAF0763387.1"/>
    </source>
</evidence>
<keyword evidence="1" id="KW-0472">Membrane</keyword>
<organism evidence="3 4">
    <name type="scientific">Aphis craccivora</name>
    <name type="common">Cowpea aphid</name>
    <dbReference type="NCBI Taxonomy" id="307492"/>
    <lineage>
        <taxon>Eukaryota</taxon>
        <taxon>Metazoa</taxon>
        <taxon>Ecdysozoa</taxon>
        <taxon>Arthropoda</taxon>
        <taxon>Hexapoda</taxon>
        <taxon>Insecta</taxon>
        <taxon>Pterygota</taxon>
        <taxon>Neoptera</taxon>
        <taxon>Paraneoptera</taxon>
        <taxon>Hemiptera</taxon>
        <taxon>Sternorrhyncha</taxon>
        <taxon>Aphidomorpha</taxon>
        <taxon>Aphidoidea</taxon>
        <taxon>Aphididae</taxon>
        <taxon>Aphidini</taxon>
        <taxon>Aphis</taxon>
        <taxon>Aphis</taxon>
    </lineage>
</organism>
<feature type="transmembrane region" description="Helical" evidence="1">
    <location>
        <begin position="20"/>
        <end position="40"/>
    </location>
</feature>
<evidence type="ECO:0000313" key="4">
    <source>
        <dbReference type="Proteomes" id="UP000478052"/>
    </source>
</evidence>
<dbReference type="AlphaFoldDB" id="A0A6G0YYV1"/>
<keyword evidence="1" id="KW-1133">Transmembrane helix</keyword>
<dbReference type="OrthoDB" id="5419617at2759"/>
<protein>
    <recommendedName>
        <fullName evidence="2">Reverse transcriptase domain-containing protein</fullName>
    </recommendedName>
</protein>
<comment type="caution">
    <text evidence="3">The sequence shown here is derived from an EMBL/GenBank/DDBJ whole genome shotgun (WGS) entry which is preliminary data.</text>
</comment>
<dbReference type="EMBL" id="VUJU01001893">
    <property type="protein sequence ID" value="KAF0763387.1"/>
    <property type="molecule type" value="Genomic_DNA"/>
</dbReference>
<keyword evidence="4" id="KW-1185">Reference proteome</keyword>
<dbReference type="Pfam" id="PF00078">
    <property type="entry name" value="RVT_1"/>
    <property type="match status" value="1"/>
</dbReference>
<name>A0A6G0YYV1_APHCR</name>
<evidence type="ECO:0000256" key="1">
    <source>
        <dbReference type="SAM" id="Phobius"/>
    </source>
</evidence>
<accession>A0A6G0YYV1</accession>
<keyword evidence="1" id="KW-0812">Transmembrane</keyword>
<proteinExistence type="predicted"/>
<reference evidence="3 4" key="1">
    <citation type="submission" date="2019-08" db="EMBL/GenBank/DDBJ databases">
        <title>Whole genome of Aphis craccivora.</title>
        <authorList>
            <person name="Voronova N.V."/>
            <person name="Shulinski R.S."/>
            <person name="Bandarenka Y.V."/>
            <person name="Zhorov D.G."/>
            <person name="Warner D."/>
        </authorList>
    </citation>
    <scope>NUCLEOTIDE SEQUENCE [LARGE SCALE GENOMIC DNA]</scope>
    <source>
        <strain evidence="3">180601</strain>
        <tissue evidence="3">Whole Body</tissue>
    </source>
</reference>
<dbReference type="Proteomes" id="UP000478052">
    <property type="component" value="Unassembled WGS sequence"/>
</dbReference>